<keyword evidence="3" id="KW-1185">Reference proteome</keyword>
<name>A0A164R8Q4_9AGAM</name>
<evidence type="ECO:0000313" key="2">
    <source>
        <dbReference type="EMBL" id="KZS90343.1"/>
    </source>
</evidence>
<dbReference type="AlphaFoldDB" id="A0A164R8Q4"/>
<dbReference type="Pfam" id="PF20236">
    <property type="entry name" value="DUF6593"/>
    <property type="match status" value="1"/>
</dbReference>
<proteinExistence type="predicted"/>
<evidence type="ECO:0000259" key="1">
    <source>
        <dbReference type="Pfam" id="PF20236"/>
    </source>
</evidence>
<dbReference type="InterPro" id="IPR046528">
    <property type="entry name" value="DUF6593"/>
</dbReference>
<evidence type="ECO:0000313" key="3">
    <source>
        <dbReference type="Proteomes" id="UP000076722"/>
    </source>
</evidence>
<accession>A0A164R8Q4</accession>
<dbReference type="Proteomes" id="UP000076722">
    <property type="component" value="Unassembled WGS sequence"/>
</dbReference>
<gene>
    <name evidence="2" type="ORF">SISNIDRAFT_457875</name>
</gene>
<sequence length="168" mass="19223">MDLSIEGDLLSATVRNADGEYCFGTKTNRGWSRKTTIIWRLDGKRRQRWRVAGVEWNSLGPSRVSFLRKEMELDVFLAPTHSATRTFTGPGGQRFTWTVQGKCMVLQQGTAGAVVARTRWSETGPSRERQIHLNIAPEAISALNAIFVTFLIMERTRRKQEHHTLRRH</sequence>
<reference evidence="2 3" key="1">
    <citation type="journal article" date="2016" name="Mol. Biol. Evol.">
        <title>Comparative Genomics of Early-Diverging Mushroom-Forming Fungi Provides Insights into the Origins of Lignocellulose Decay Capabilities.</title>
        <authorList>
            <person name="Nagy L.G."/>
            <person name="Riley R."/>
            <person name="Tritt A."/>
            <person name="Adam C."/>
            <person name="Daum C."/>
            <person name="Floudas D."/>
            <person name="Sun H."/>
            <person name="Yadav J.S."/>
            <person name="Pangilinan J."/>
            <person name="Larsson K.H."/>
            <person name="Matsuura K."/>
            <person name="Barry K."/>
            <person name="Labutti K."/>
            <person name="Kuo R."/>
            <person name="Ohm R.A."/>
            <person name="Bhattacharya S.S."/>
            <person name="Shirouzu T."/>
            <person name="Yoshinaga Y."/>
            <person name="Martin F.M."/>
            <person name="Grigoriev I.V."/>
            <person name="Hibbett D.S."/>
        </authorList>
    </citation>
    <scope>NUCLEOTIDE SEQUENCE [LARGE SCALE GENOMIC DNA]</scope>
    <source>
        <strain evidence="2 3">HHB9708</strain>
    </source>
</reference>
<dbReference type="OrthoDB" id="3360976at2759"/>
<protein>
    <recommendedName>
        <fullName evidence="1">DUF6593 domain-containing protein</fullName>
    </recommendedName>
</protein>
<feature type="domain" description="DUF6593" evidence="1">
    <location>
        <begin position="9"/>
        <end position="159"/>
    </location>
</feature>
<organism evidence="2 3">
    <name type="scientific">Sistotremastrum niveocremeum HHB9708</name>
    <dbReference type="NCBI Taxonomy" id="1314777"/>
    <lineage>
        <taxon>Eukaryota</taxon>
        <taxon>Fungi</taxon>
        <taxon>Dikarya</taxon>
        <taxon>Basidiomycota</taxon>
        <taxon>Agaricomycotina</taxon>
        <taxon>Agaricomycetes</taxon>
        <taxon>Sistotremastrales</taxon>
        <taxon>Sistotremastraceae</taxon>
        <taxon>Sertulicium</taxon>
        <taxon>Sertulicium niveocremeum</taxon>
    </lineage>
</organism>
<dbReference type="EMBL" id="KV419422">
    <property type="protein sequence ID" value="KZS90343.1"/>
    <property type="molecule type" value="Genomic_DNA"/>
</dbReference>